<evidence type="ECO:0000259" key="1">
    <source>
        <dbReference type="Pfam" id="PF19889"/>
    </source>
</evidence>
<comment type="caution">
    <text evidence="2">The sequence shown here is derived from an EMBL/GenBank/DDBJ whole genome shotgun (WGS) entry which is preliminary data.</text>
</comment>
<dbReference type="Pfam" id="PF19889">
    <property type="entry name" value="DUF6362"/>
    <property type="match status" value="1"/>
</dbReference>
<dbReference type="AlphaFoldDB" id="A0AA44F823"/>
<dbReference type="InterPro" id="IPR045942">
    <property type="entry name" value="DUF6362"/>
</dbReference>
<accession>A0AA44F823</accession>
<gene>
    <name evidence="2" type="ORF">G6M46_22200</name>
</gene>
<evidence type="ECO:0000313" key="2">
    <source>
        <dbReference type="EMBL" id="NTC30847.1"/>
    </source>
</evidence>
<proteinExistence type="predicted"/>
<dbReference type="Proteomes" id="UP000702952">
    <property type="component" value="Unassembled WGS sequence"/>
</dbReference>
<dbReference type="EMBL" id="JAAMAY010000033">
    <property type="protein sequence ID" value="NTC30847.1"/>
    <property type="molecule type" value="Genomic_DNA"/>
</dbReference>
<feature type="domain" description="DUF6362" evidence="1">
    <location>
        <begin position="8"/>
        <end position="72"/>
    </location>
</feature>
<name>A0AA44F823_AGRTU</name>
<protein>
    <recommendedName>
        <fullName evidence="1">DUF6362 domain-containing protein</fullName>
    </recommendedName>
</protein>
<organism evidence="2 3">
    <name type="scientific">Agrobacterium tumefaciens</name>
    <dbReference type="NCBI Taxonomy" id="358"/>
    <lineage>
        <taxon>Bacteria</taxon>
        <taxon>Pseudomonadati</taxon>
        <taxon>Pseudomonadota</taxon>
        <taxon>Alphaproteobacteria</taxon>
        <taxon>Hyphomicrobiales</taxon>
        <taxon>Rhizobiaceae</taxon>
        <taxon>Rhizobium/Agrobacterium group</taxon>
        <taxon>Agrobacterium</taxon>
        <taxon>Agrobacterium tumefaciens complex</taxon>
    </lineage>
</organism>
<dbReference type="RefSeq" id="WP_141682335.1">
    <property type="nucleotide sequence ID" value="NZ_CP123839.1"/>
</dbReference>
<evidence type="ECO:0000313" key="3">
    <source>
        <dbReference type="Proteomes" id="UP000702952"/>
    </source>
</evidence>
<sequence length="199" mass="22449">MADTLRLMPKHKGPKEYGSAMPEAVRRHEEAYGSDTAHSKETASAANLTRMEQVWTWVNSYLSEPERKLIYAWSWVKVRKGMKIAAFAAENDMSDRMLRREIVKLCSIIANNLNQIALVRLNNEDCSLSENEGESDQSDVTSNNCGTIRQNGIAVGMTLDARPILDLSSPELAALNQRLMEGNQRREREARRRAKLEAA</sequence>
<reference evidence="2" key="1">
    <citation type="journal article" date="2020" name="Science">
        <title>Unexpected conservation and global transmission of agrobacterial virulence plasmids.</title>
        <authorList>
            <person name="Weisberg A.J."/>
            <person name="Davis E.W. 2nd"/>
            <person name="Tabima J."/>
            <person name="Belcher M.S."/>
            <person name="Miller M."/>
            <person name="Kuo C.H."/>
            <person name="Loper J.E."/>
            <person name="Grunwald N.J."/>
            <person name="Putnam M.L."/>
            <person name="Chang J.H."/>
        </authorList>
    </citation>
    <scope>NUCLEOTIDE SEQUENCE</scope>
    <source>
        <strain evidence="2">17-1853-1a</strain>
    </source>
</reference>